<dbReference type="OrthoDB" id="10250730at2759"/>
<dbReference type="CDD" id="cd07730">
    <property type="entry name" value="metallo-hydrolase-like_MBL-fold"/>
    <property type="match status" value="1"/>
</dbReference>
<dbReference type="SUPFAM" id="SSF56281">
    <property type="entry name" value="Metallo-hydrolase/oxidoreductase"/>
    <property type="match status" value="1"/>
</dbReference>
<evidence type="ECO:0000313" key="6">
    <source>
        <dbReference type="Proteomes" id="UP000504638"/>
    </source>
</evidence>
<evidence type="ECO:0000256" key="3">
    <source>
        <dbReference type="ARBA" id="ARBA00022801"/>
    </source>
</evidence>
<dbReference type="GO" id="GO:0046872">
    <property type="term" value="F:metal ion binding"/>
    <property type="evidence" value="ECO:0007669"/>
    <property type="project" value="UniProtKB-KW"/>
</dbReference>
<comment type="similarity">
    <text evidence="1">Belongs to the metallo-beta-lactamase superfamily.</text>
</comment>
<evidence type="ECO:0000256" key="1">
    <source>
        <dbReference type="ARBA" id="ARBA00007749"/>
    </source>
</evidence>
<evidence type="ECO:0000256" key="4">
    <source>
        <dbReference type="ARBA" id="ARBA00022833"/>
    </source>
</evidence>
<evidence type="ECO:0000313" key="5">
    <source>
        <dbReference type="EMBL" id="KAF1817473.1"/>
    </source>
</evidence>
<keyword evidence="4" id="KW-0862">Zinc</keyword>
<sequence length="397" mass="43968">MATAGLTPEAAPRLNLPKGVVSCTIAAINTTCDLTVPIDTLCEPSIDDHNLLNLPTIAFLITHQPSGRQVLFDLGCRKDFWNLPLPIAETIKAKVPGIRVDKNLIDVLVEGGSDIANIEAAILSHHHYDHIGHPSTFPKSLDLIVGPGFSEEFLPGYPTITTSPFFENDFDRNVRELDFSGGLIIVGFRAIDYFEDGSLYLLDSPGHAVGHISALVRTTDSIAAIDTFVFLGGDICHFGGSFRATRYLPMPYMLSPYDVGQSPDKSPTLCCTQFTACHPQQENARTSPYYKVCSGSDSWYENPPLAQQSIEKLKVIDADDRVLVLIAHDLAMLDVISFFPKGTINDWHNLGWKQKLRWRFLNELPVEGNERKEVLVNGTYVDGKRVKDLDGKCMQHQ</sequence>
<dbReference type="InterPro" id="IPR036866">
    <property type="entry name" value="RibonucZ/Hydroxyglut_hydro"/>
</dbReference>
<name>A0A6G1GHE3_9PEZI</name>
<dbReference type="Gene3D" id="3.60.15.10">
    <property type="entry name" value="Ribonuclease Z/Hydroxyacylglutathione hydrolase-like"/>
    <property type="match status" value="1"/>
</dbReference>
<dbReference type="GO" id="GO:0016787">
    <property type="term" value="F:hydrolase activity"/>
    <property type="evidence" value="ECO:0007669"/>
    <property type="project" value="UniProtKB-KW"/>
</dbReference>
<proteinExistence type="inferred from homology"/>
<organism evidence="5">
    <name type="scientific">Eremomyces bilateralis CBS 781.70</name>
    <dbReference type="NCBI Taxonomy" id="1392243"/>
    <lineage>
        <taxon>Eukaryota</taxon>
        <taxon>Fungi</taxon>
        <taxon>Dikarya</taxon>
        <taxon>Ascomycota</taxon>
        <taxon>Pezizomycotina</taxon>
        <taxon>Dothideomycetes</taxon>
        <taxon>Dothideomycetes incertae sedis</taxon>
        <taxon>Eremomycetales</taxon>
        <taxon>Eremomycetaceae</taxon>
        <taxon>Eremomyces</taxon>
    </lineage>
</organism>
<protein>
    <recommendedName>
        <fullName evidence="8">Metallo-hydrolase/oxidoreductase</fullName>
    </recommendedName>
</protein>
<dbReference type="AlphaFoldDB" id="A0A6G1GHE3"/>
<keyword evidence="6" id="KW-1185">Reference proteome</keyword>
<dbReference type="EMBL" id="ML975149">
    <property type="protein sequence ID" value="KAF1817473.1"/>
    <property type="molecule type" value="Genomic_DNA"/>
</dbReference>
<dbReference type="RefSeq" id="XP_033539104.1">
    <property type="nucleotide sequence ID" value="XM_033676915.1"/>
</dbReference>
<keyword evidence="2" id="KW-0479">Metal-binding</keyword>
<dbReference type="PANTHER" id="PTHR42978">
    <property type="entry name" value="QUORUM-QUENCHING LACTONASE YTNP-RELATED-RELATED"/>
    <property type="match status" value="1"/>
</dbReference>
<gene>
    <name evidence="5 7" type="ORF">P152DRAFT_408130</name>
</gene>
<evidence type="ECO:0008006" key="8">
    <source>
        <dbReference type="Google" id="ProtNLM"/>
    </source>
</evidence>
<reference evidence="7" key="3">
    <citation type="submission" date="2025-04" db="UniProtKB">
        <authorList>
            <consortium name="RefSeq"/>
        </authorList>
    </citation>
    <scope>IDENTIFICATION</scope>
    <source>
        <strain evidence="7">CBS 781.70</strain>
    </source>
</reference>
<evidence type="ECO:0000256" key="2">
    <source>
        <dbReference type="ARBA" id="ARBA00022723"/>
    </source>
</evidence>
<reference evidence="5 7" key="1">
    <citation type="submission" date="2020-01" db="EMBL/GenBank/DDBJ databases">
        <authorList>
            <consortium name="DOE Joint Genome Institute"/>
            <person name="Haridas S."/>
            <person name="Albert R."/>
            <person name="Binder M."/>
            <person name="Bloem J."/>
            <person name="Labutti K."/>
            <person name="Salamov A."/>
            <person name="Andreopoulos B."/>
            <person name="Baker S.E."/>
            <person name="Barry K."/>
            <person name="Bills G."/>
            <person name="Bluhm B.H."/>
            <person name="Cannon C."/>
            <person name="Castanera R."/>
            <person name="Culley D.E."/>
            <person name="Daum C."/>
            <person name="Ezra D."/>
            <person name="Gonzalez J.B."/>
            <person name="Henrissat B."/>
            <person name="Kuo A."/>
            <person name="Liang C."/>
            <person name="Lipzen A."/>
            <person name="Lutzoni F."/>
            <person name="Magnuson J."/>
            <person name="Mondo S."/>
            <person name="Nolan M."/>
            <person name="Ohm R."/>
            <person name="Pangilinan J."/>
            <person name="Park H.-J."/>
            <person name="Ramirez L."/>
            <person name="Alfaro M."/>
            <person name="Sun H."/>
            <person name="Tritt A."/>
            <person name="Yoshinaga Y."/>
            <person name="Zwiers L.-H."/>
            <person name="Turgeon B.G."/>
            <person name="Goodwin S.B."/>
            <person name="Spatafora J.W."/>
            <person name="Crous P.W."/>
            <person name="Grigoriev I.V."/>
        </authorList>
    </citation>
    <scope>NUCLEOTIDE SEQUENCE</scope>
    <source>
        <strain evidence="5 7">CBS 781.70</strain>
    </source>
</reference>
<evidence type="ECO:0000313" key="7">
    <source>
        <dbReference type="RefSeq" id="XP_033539104.1"/>
    </source>
</evidence>
<keyword evidence="3" id="KW-0378">Hydrolase</keyword>
<dbReference type="GeneID" id="54417485"/>
<reference evidence="7" key="2">
    <citation type="submission" date="2020-04" db="EMBL/GenBank/DDBJ databases">
        <authorList>
            <consortium name="NCBI Genome Project"/>
        </authorList>
    </citation>
    <scope>NUCLEOTIDE SEQUENCE</scope>
    <source>
        <strain evidence="7">CBS 781.70</strain>
    </source>
</reference>
<dbReference type="InterPro" id="IPR051013">
    <property type="entry name" value="MBL_superfamily_lactonases"/>
</dbReference>
<dbReference type="PANTHER" id="PTHR42978:SF5">
    <property type="entry name" value="METALLO-BETA-LACTAMASE DOMAIN-CONTAINING PROTEIN"/>
    <property type="match status" value="1"/>
</dbReference>
<dbReference type="Proteomes" id="UP000504638">
    <property type="component" value="Unplaced"/>
</dbReference>
<accession>A0A6G1GHE3</accession>